<name>A0A831LGC2_9BACT</name>
<gene>
    <name evidence="3" type="ORF">ENN90_04470</name>
</gene>
<dbReference type="InterPro" id="IPR001387">
    <property type="entry name" value="Cro/C1-type_HTH"/>
</dbReference>
<dbReference type="CDD" id="cd00093">
    <property type="entry name" value="HTH_XRE"/>
    <property type="match status" value="1"/>
</dbReference>
<organism evidence="3">
    <name type="scientific">Mariniphaga anaerophila</name>
    <dbReference type="NCBI Taxonomy" id="1484053"/>
    <lineage>
        <taxon>Bacteria</taxon>
        <taxon>Pseudomonadati</taxon>
        <taxon>Bacteroidota</taxon>
        <taxon>Bacteroidia</taxon>
        <taxon>Marinilabiliales</taxon>
        <taxon>Prolixibacteraceae</taxon>
        <taxon>Mariniphaga</taxon>
    </lineage>
</organism>
<dbReference type="SUPFAM" id="SSF47413">
    <property type="entry name" value="lambda repressor-like DNA-binding domains"/>
    <property type="match status" value="1"/>
</dbReference>
<feature type="domain" description="HTH cro/C1-type" evidence="2">
    <location>
        <begin position="8"/>
        <end position="63"/>
    </location>
</feature>
<evidence type="ECO:0000256" key="1">
    <source>
        <dbReference type="SAM" id="Coils"/>
    </source>
</evidence>
<evidence type="ECO:0000259" key="2">
    <source>
        <dbReference type="PROSITE" id="PS50943"/>
    </source>
</evidence>
<dbReference type="InterPro" id="IPR010982">
    <property type="entry name" value="Lambda_DNA-bd_dom_sf"/>
</dbReference>
<comment type="caution">
    <text evidence="3">The sequence shown here is derived from an EMBL/GenBank/DDBJ whole genome shotgun (WGS) entry which is preliminary data.</text>
</comment>
<protein>
    <submittedName>
        <fullName evidence="3">XRE family transcriptional regulator</fullName>
    </submittedName>
</protein>
<dbReference type="Gene3D" id="1.10.260.40">
    <property type="entry name" value="lambda repressor-like DNA-binding domains"/>
    <property type="match status" value="1"/>
</dbReference>
<feature type="coiled-coil region" evidence="1">
    <location>
        <begin position="73"/>
        <end position="147"/>
    </location>
</feature>
<reference evidence="3" key="1">
    <citation type="journal article" date="2020" name="mSystems">
        <title>Genome- and Community-Level Interaction Insights into Carbon Utilization and Element Cycling Functions of Hydrothermarchaeota in Hydrothermal Sediment.</title>
        <authorList>
            <person name="Zhou Z."/>
            <person name="Liu Y."/>
            <person name="Xu W."/>
            <person name="Pan J."/>
            <person name="Luo Z.H."/>
            <person name="Li M."/>
        </authorList>
    </citation>
    <scope>NUCLEOTIDE SEQUENCE [LARGE SCALE GENOMIC DNA]</scope>
    <source>
        <strain evidence="3">SpSt-1217</strain>
    </source>
</reference>
<dbReference type="AlphaFoldDB" id="A0A831LGC2"/>
<dbReference type="GO" id="GO:0003677">
    <property type="term" value="F:DNA binding"/>
    <property type="evidence" value="ECO:0007669"/>
    <property type="project" value="InterPro"/>
</dbReference>
<proteinExistence type="predicted"/>
<dbReference type="Proteomes" id="UP000886047">
    <property type="component" value="Unassembled WGS sequence"/>
</dbReference>
<keyword evidence="1" id="KW-0175">Coiled coil</keyword>
<dbReference type="PROSITE" id="PS50943">
    <property type="entry name" value="HTH_CROC1"/>
    <property type="match status" value="1"/>
</dbReference>
<accession>A0A831LGC2</accession>
<dbReference type="Pfam" id="PF01381">
    <property type="entry name" value="HTH_3"/>
    <property type="match status" value="1"/>
</dbReference>
<dbReference type="SMART" id="SM00530">
    <property type="entry name" value="HTH_XRE"/>
    <property type="match status" value="1"/>
</dbReference>
<evidence type="ECO:0000313" key="3">
    <source>
        <dbReference type="EMBL" id="HDR50862.1"/>
    </source>
</evidence>
<sequence length="231" mass="26702">MKIPHEEIKRLRLQKSVSQIDMADAAGMSRSAYISFEKNGSENLPLKSALGIAEKLETPFNELFGIKGNSPANVKLEQTIEEKEGKIKELQEAIQKNDQLIKLLQKENKELFKAKAGLELKENFGLYHETENQLREAKDEKETEKLREYQKRVNGYFISKKISELLDSGVFSRFEILELIFENDRIVEDMYYTGKHDPENFANHLNIFMKITIEEVSSFLEMYEAKASRSG</sequence>
<dbReference type="EMBL" id="DSDK01000247">
    <property type="protein sequence ID" value="HDR50862.1"/>
    <property type="molecule type" value="Genomic_DNA"/>
</dbReference>